<comment type="similarity">
    <text evidence="1">Belongs to the methyltransferase superfamily. L-isoaspartyl/D-aspartyl protein methyltransferase family.</text>
</comment>
<accession>A0A0A0BJC5</accession>
<reference evidence="4 5" key="1">
    <citation type="submission" date="2014-09" db="EMBL/GenBank/DDBJ databases">
        <authorList>
            <person name="Grob C."/>
            <person name="Taubert M."/>
            <person name="Howat A.M."/>
            <person name="Burns O.J."/>
            <person name="Dixon J.L."/>
            <person name="Chen Y."/>
            <person name="Murrell J.C."/>
        </authorList>
    </citation>
    <scope>NUCLEOTIDE SEQUENCE [LARGE SCALE GENOMIC DNA]</scope>
    <source>
        <strain evidence="4">L4</strain>
    </source>
</reference>
<dbReference type="RefSeq" id="WP_281085134.1">
    <property type="nucleotide sequence ID" value="NZ_JRQD01000002.1"/>
</dbReference>
<dbReference type="STRING" id="392484.LP43_0808"/>
<evidence type="ECO:0000256" key="3">
    <source>
        <dbReference type="ARBA" id="ARBA00030757"/>
    </source>
</evidence>
<keyword evidence="4" id="KW-0489">Methyltransferase</keyword>
<dbReference type="AlphaFoldDB" id="A0A0A0BJC5"/>
<protein>
    <recommendedName>
        <fullName evidence="2">Protein-L-isoaspartate O-methyltransferase</fullName>
    </recommendedName>
    <alternativeName>
        <fullName evidence="3">Protein L-isoaspartyl methyltransferase</fullName>
    </alternativeName>
</protein>
<dbReference type="Proteomes" id="UP000029999">
    <property type="component" value="Unassembled WGS sequence"/>
</dbReference>
<dbReference type="InterPro" id="IPR000682">
    <property type="entry name" value="PCMT"/>
</dbReference>
<evidence type="ECO:0000256" key="1">
    <source>
        <dbReference type="ARBA" id="ARBA00005369"/>
    </source>
</evidence>
<dbReference type="EMBL" id="JRQD01000002">
    <property type="protein sequence ID" value="KGM07199.1"/>
    <property type="molecule type" value="Genomic_DNA"/>
</dbReference>
<evidence type="ECO:0000256" key="2">
    <source>
        <dbReference type="ARBA" id="ARBA00013346"/>
    </source>
</evidence>
<dbReference type="InterPro" id="IPR029063">
    <property type="entry name" value="SAM-dependent_MTases_sf"/>
</dbReference>
<dbReference type="CDD" id="cd02440">
    <property type="entry name" value="AdoMet_MTases"/>
    <property type="match status" value="1"/>
</dbReference>
<comment type="caution">
    <text evidence="4">The sequence shown here is derived from an EMBL/GenBank/DDBJ whole genome shotgun (WGS) entry which is preliminary data.</text>
</comment>
<name>A0A0A0BJC5_9GAMM</name>
<dbReference type="SUPFAM" id="SSF53335">
    <property type="entry name" value="S-adenosyl-L-methionine-dependent methyltransferases"/>
    <property type="match status" value="1"/>
</dbReference>
<dbReference type="Gene3D" id="3.40.50.150">
    <property type="entry name" value="Vaccinia Virus protein VP39"/>
    <property type="match status" value="1"/>
</dbReference>
<gene>
    <name evidence="4" type="ORF">LP43_0808</name>
</gene>
<dbReference type="GO" id="GO:0004719">
    <property type="term" value="F:protein-L-isoaspartate (D-aspartate) O-methyltransferase activity"/>
    <property type="evidence" value="ECO:0007669"/>
    <property type="project" value="InterPro"/>
</dbReference>
<dbReference type="GO" id="GO:0005737">
    <property type="term" value="C:cytoplasm"/>
    <property type="evidence" value="ECO:0007669"/>
    <property type="project" value="TreeGrafter"/>
</dbReference>
<dbReference type="PANTHER" id="PTHR11579">
    <property type="entry name" value="PROTEIN-L-ISOASPARTATE O-METHYLTRANSFERASE"/>
    <property type="match status" value="1"/>
</dbReference>
<organism evidence="4 5">
    <name type="scientific">Methylophaga thiooxydans</name>
    <dbReference type="NCBI Taxonomy" id="392484"/>
    <lineage>
        <taxon>Bacteria</taxon>
        <taxon>Pseudomonadati</taxon>
        <taxon>Pseudomonadota</taxon>
        <taxon>Gammaproteobacteria</taxon>
        <taxon>Thiotrichales</taxon>
        <taxon>Piscirickettsiaceae</taxon>
        <taxon>Methylophaga</taxon>
    </lineage>
</organism>
<proteinExistence type="inferred from homology"/>
<dbReference type="Pfam" id="PF01135">
    <property type="entry name" value="PCMT"/>
    <property type="match status" value="1"/>
</dbReference>
<dbReference type="GO" id="GO:0032259">
    <property type="term" value="P:methylation"/>
    <property type="evidence" value="ECO:0007669"/>
    <property type="project" value="UniProtKB-KW"/>
</dbReference>
<evidence type="ECO:0000313" key="5">
    <source>
        <dbReference type="Proteomes" id="UP000029999"/>
    </source>
</evidence>
<dbReference type="PANTHER" id="PTHR11579:SF18">
    <property type="entry name" value="PROTEIN-L-ISOASPARTATE O-METHYLTRANSFERASE"/>
    <property type="match status" value="1"/>
</dbReference>
<keyword evidence="4" id="KW-0808">Transferase</keyword>
<evidence type="ECO:0000313" key="4">
    <source>
        <dbReference type="EMBL" id="KGM07199.1"/>
    </source>
</evidence>
<sequence length="218" mass="23789">MVKFNNAHSNMVAQQVRPGDVLDARVLAAMTAIPREGFVDSDIAPLAYADTQLPIGCGQTMLSPIQEGRFLQALNLQSHETVMELGTGSGYFTALLAQLAGRVVSVEFFAELSELASQRLDQQGIENVSLQVGDASKSWSLPDRIDAIVMTAAYVSVPEHYLHQLKVGGRLLAVTGKAPAMSVQLIQRVSEWDWQTESLFETVIPAVINAEPKTEFKF</sequence>